<reference evidence="2" key="2">
    <citation type="journal article" date="2023" name="Nat. Commun.">
        <title>Cultivation of marine bacteria of the SAR202 clade.</title>
        <authorList>
            <person name="Lim Y."/>
            <person name="Seo J.H."/>
            <person name="Giovannoni S.J."/>
            <person name="Kang I."/>
            <person name="Cho J.C."/>
        </authorList>
    </citation>
    <scope>NUCLEOTIDE SEQUENCE</scope>
    <source>
        <strain evidence="2">JH1073</strain>
    </source>
</reference>
<dbReference type="EMBL" id="WMBE01000001">
    <property type="protein sequence ID" value="MDG0866193.1"/>
    <property type="molecule type" value="Genomic_DNA"/>
</dbReference>
<evidence type="ECO:0000313" key="4">
    <source>
        <dbReference type="Proteomes" id="UP001321249"/>
    </source>
</evidence>
<sequence>MANGEKPSIQNQFPIFDSPSEYKRAKNRRLQGVRKDAISVIDRYQPINEDKIALAHLNSLGNIDKHRELPVIYVHLEQINMRETIKLAPPRNNGNHHAHGHT</sequence>
<organism evidence="2 3">
    <name type="scientific">Candidatus Lucifugimonas marina</name>
    <dbReference type="NCBI Taxonomy" id="3038979"/>
    <lineage>
        <taxon>Bacteria</taxon>
        <taxon>Bacillati</taxon>
        <taxon>Chloroflexota</taxon>
        <taxon>Dehalococcoidia</taxon>
        <taxon>SAR202 cluster</taxon>
        <taxon>Candidatus Lucifugimonadales</taxon>
        <taxon>Candidatus Lucifugimonadaceae</taxon>
        <taxon>Candidatus Lucifugimonas</taxon>
    </lineage>
</organism>
<name>A0AAJ5ZCY2_9CHLR</name>
<dbReference type="RefSeq" id="WP_342822423.1">
    <property type="nucleotide sequence ID" value="NZ_CP046146.1"/>
</dbReference>
<keyword evidence="3" id="KW-1185">Reference proteome</keyword>
<evidence type="ECO:0000313" key="2">
    <source>
        <dbReference type="EMBL" id="WFG39087.1"/>
    </source>
</evidence>
<reference evidence="3" key="3">
    <citation type="submission" date="2023-06" db="EMBL/GenBank/DDBJ databases">
        <title>Pangenomics reveal diversification of enzyme families and niche specialization in globally abundant SAR202 bacteria.</title>
        <authorList>
            <person name="Saw J.H.W."/>
        </authorList>
    </citation>
    <scope>NUCLEOTIDE SEQUENCE [LARGE SCALE GENOMIC DNA]</scope>
    <source>
        <strain evidence="3">JH1073</strain>
    </source>
</reference>
<protein>
    <submittedName>
        <fullName evidence="2">Uncharacterized protein</fullName>
    </submittedName>
</protein>
<gene>
    <name evidence="1" type="ORF">GKO46_03800</name>
    <name evidence="2" type="ORF">GKO48_05460</name>
</gene>
<reference evidence="3 4" key="1">
    <citation type="submission" date="2019-11" db="EMBL/GenBank/DDBJ databases">
        <authorList>
            <person name="Cho J.-C."/>
        </authorList>
    </citation>
    <scope>NUCLEOTIDE SEQUENCE [LARGE SCALE GENOMIC DNA]</scope>
    <source>
        <strain evidence="2 3">JH1073</strain>
        <strain evidence="1 4">JH702</strain>
    </source>
</reference>
<dbReference type="AlphaFoldDB" id="A0AAJ5ZCY2"/>
<dbReference type="Proteomes" id="UP001321249">
    <property type="component" value="Unassembled WGS sequence"/>
</dbReference>
<dbReference type="EMBL" id="CP046147">
    <property type="protein sequence ID" value="WFG39087.1"/>
    <property type="molecule type" value="Genomic_DNA"/>
</dbReference>
<dbReference type="Proteomes" id="UP001219901">
    <property type="component" value="Chromosome"/>
</dbReference>
<evidence type="ECO:0000313" key="3">
    <source>
        <dbReference type="Proteomes" id="UP001219901"/>
    </source>
</evidence>
<proteinExistence type="predicted"/>
<accession>A0AAJ5ZCY2</accession>
<evidence type="ECO:0000313" key="1">
    <source>
        <dbReference type="EMBL" id="MDG0866193.1"/>
    </source>
</evidence>